<dbReference type="GO" id="GO:0003824">
    <property type="term" value="F:catalytic activity"/>
    <property type="evidence" value="ECO:0007669"/>
    <property type="project" value="InterPro"/>
</dbReference>
<evidence type="ECO:0000313" key="6">
    <source>
        <dbReference type="Proteomes" id="UP000218890"/>
    </source>
</evidence>
<sequence>MSVEEIFAQIARGEGDADVVYESEQVVAFRDINPQAPVHVLVIPRRQIQTLEELTPEDGDLLGEMFTAAREVARREGIAQSGYRTVFNCGPDGGQEVYHLHLHVIGGRPLKWPPG</sequence>
<dbReference type="PROSITE" id="PS00892">
    <property type="entry name" value="HIT_1"/>
    <property type="match status" value="1"/>
</dbReference>
<evidence type="ECO:0000256" key="3">
    <source>
        <dbReference type="PROSITE-ProRule" id="PRU00464"/>
    </source>
</evidence>
<dbReference type="CDD" id="cd01276">
    <property type="entry name" value="PKCI_related"/>
    <property type="match status" value="1"/>
</dbReference>
<reference evidence="5" key="1">
    <citation type="submission" date="2016-02" db="EMBL/GenBank/DDBJ databases">
        <title>Halorhodospira halochloris DSM-1059 complete genome, version 2.</title>
        <authorList>
            <person name="Tsukatani Y."/>
        </authorList>
    </citation>
    <scope>NUCLEOTIDE SEQUENCE</scope>
    <source>
        <strain evidence="5">DSM 1059</strain>
    </source>
</reference>
<dbReference type="PANTHER" id="PTHR23089">
    <property type="entry name" value="HISTIDINE TRIAD HIT PROTEIN"/>
    <property type="match status" value="1"/>
</dbReference>
<dbReference type="PROSITE" id="PS51084">
    <property type="entry name" value="HIT_2"/>
    <property type="match status" value="1"/>
</dbReference>
<dbReference type="Gene3D" id="3.30.428.10">
    <property type="entry name" value="HIT-like"/>
    <property type="match status" value="1"/>
</dbReference>
<dbReference type="InterPro" id="IPR011146">
    <property type="entry name" value="HIT-like"/>
</dbReference>
<dbReference type="Pfam" id="PF01230">
    <property type="entry name" value="HIT"/>
    <property type="match status" value="1"/>
</dbReference>
<evidence type="ECO:0000259" key="4">
    <source>
        <dbReference type="PROSITE" id="PS51084"/>
    </source>
</evidence>
<dbReference type="Proteomes" id="UP000218890">
    <property type="component" value="Chromosome"/>
</dbReference>
<evidence type="ECO:0000256" key="1">
    <source>
        <dbReference type="PIRSR" id="PIRSR601310-1"/>
    </source>
</evidence>
<feature type="short sequence motif" description="Histidine triad motif" evidence="2 3">
    <location>
        <begin position="99"/>
        <end position="103"/>
    </location>
</feature>
<dbReference type="RefSeq" id="WP_096408338.1">
    <property type="nucleotide sequence ID" value="NZ_AP017372.2"/>
</dbReference>
<dbReference type="OrthoDB" id="9784774at2"/>
<dbReference type="KEGG" id="hhk:HH1059_06910"/>
<dbReference type="AlphaFoldDB" id="A0A0X8X8F0"/>
<dbReference type="InterPro" id="IPR001310">
    <property type="entry name" value="Histidine_triad_HIT"/>
</dbReference>
<protein>
    <submittedName>
        <fullName evidence="5">Histidine triad (HIT) nucleotide-binding protein</fullName>
    </submittedName>
</protein>
<organism evidence="5 6">
    <name type="scientific">Halorhodospira halochloris</name>
    <name type="common">Ectothiorhodospira halochloris</name>
    <dbReference type="NCBI Taxonomy" id="1052"/>
    <lineage>
        <taxon>Bacteria</taxon>
        <taxon>Pseudomonadati</taxon>
        <taxon>Pseudomonadota</taxon>
        <taxon>Gammaproteobacteria</taxon>
        <taxon>Chromatiales</taxon>
        <taxon>Ectothiorhodospiraceae</taxon>
        <taxon>Halorhodospira</taxon>
    </lineage>
</organism>
<keyword evidence="6" id="KW-1185">Reference proteome</keyword>
<feature type="domain" description="HIT" evidence="4">
    <location>
        <begin position="6"/>
        <end position="115"/>
    </location>
</feature>
<evidence type="ECO:0000256" key="2">
    <source>
        <dbReference type="PIRSR" id="PIRSR601310-3"/>
    </source>
</evidence>
<dbReference type="InterPro" id="IPR036265">
    <property type="entry name" value="HIT-like_sf"/>
</dbReference>
<gene>
    <name evidence="5" type="ORF">HH1059_06910</name>
</gene>
<accession>A0A0X8X8F0</accession>
<evidence type="ECO:0000313" key="5">
    <source>
        <dbReference type="EMBL" id="BAU57376.1"/>
    </source>
</evidence>
<dbReference type="PRINTS" id="PR00332">
    <property type="entry name" value="HISTRIAD"/>
</dbReference>
<name>A0A0X8X8F0_HALHR</name>
<feature type="active site" description="Tele-AMP-histidine intermediate" evidence="1">
    <location>
        <position position="101"/>
    </location>
</feature>
<proteinExistence type="predicted"/>
<dbReference type="InterPro" id="IPR019808">
    <property type="entry name" value="Histidine_triad_CS"/>
</dbReference>
<dbReference type="EMBL" id="AP017372">
    <property type="protein sequence ID" value="BAU57376.1"/>
    <property type="molecule type" value="Genomic_DNA"/>
</dbReference>
<dbReference type="SUPFAM" id="SSF54197">
    <property type="entry name" value="HIT-like"/>
    <property type="match status" value="1"/>
</dbReference>